<dbReference type="GO" id="GO:0006270">
    <property type="term" value="P:DNA replication initiation"/>
    <property type="evidence" value="ECO:0007669"/>
    <property type="project" value="InterPro"/>
</dbReference>
<accession>A0AB34NX07</accession>
<feature type="domain" description="Initiator Rep protein WH1" evidence="2">
    <location>
        <begin position="113"/>
        <end position="241"/>
    </location>
</feature>
<organism evidence="3 4">
    <name type="scientific">Lactobacillus gasseri SV-16A-US</name>
    <dbReference type="NCBI Taxonomy" id="575604"/>
    <lineage>
        <taxon>Bacteria</taxon>
        <taxon>Bacillati</taxon>
        <taxon>Bacillota</taxon>
        <taxon>Bacilli</taxon>
        <taxon>Lactobacillales</taxon>
        <taxon>Lactobacillaceae</taxon>
        <taxon>Lactobacillus</taxon>
    </lineage>
</organism>
<dbReference type="Proteomes" id="UP000030761">
    <property type="component" value="Unassembled WGS sequence"/>
</dbReference>
<dbReference type="InterPro" id="IPR036390">
    <property type="entry name" value="WH_DNA-bd_sf"/>
</dbReference>
<dbReference type="SUPFAM" id="SSF46785">
    <property type="entry name" value="Winged helix' DNA-binding domain"/>
    <property type="match status" value="1"/>
</dbReference>
<evidence type="ECO:0000313" key="4">
    <source>
        <dbReference type="Proteomes" id="UP000030761"/>
    </source>
</evidence>
<dbReference type="AlphaFoldDB" id="A0AB34NX07"/>
<dbReference type="InterPro" id="IPR000525">
    <property type="entry name" value="Initiator_Rep_WH1"/>
</dbReference>
<reference evidence="3 4" key="1">
    <citation type="submission" date="2010-03" db="EMBL/GenBank/DDBJ databases">
        <title>The Genome Sequence of Lactobacillus gasseri strain SV-16A-US.</title>
        <authorList>
            <consortium name="The Broad Institute Genome Sequencing Platform"/>
            <person name="Ward D."/>
            <person name="Earl A."/>
            <person name="Feldgarden M."/>
            <person name="Gevers D."/>
            <person name="Young S.K."/>
            <person name="Zeng Q."/>
            <person name="Koehrsen M."/>
            <person name="Alvarado L."/>
            <person name="Berlin A."/>
            <person name="Bochicchio J."/>
            <person name="Borenstein D."/>
            <person name="Chapman S.B."/>
            <person name="Chen Z."/>
            <person name="Engels R."/>
            <person name="Freedman E."/>
            <person name="Gellesch M."/>
            <person name="Goldberg J."/>
            <person name="Griggs A."/>
            <person name="Gujja S."/>
            <person name="Heilman E."/>
            <person name="Heiman D."/>
            <person name="Hepburn T."/>
            <person name="Howarth C."/>
            <person name="Jen D."/>
            <person name="Larson L."/>
            <person name="Mehta T."/>
            <person name="Park D."/>
            <person name="Pearson M."/>
            <person name="Roberts A."/>
            <person name="Saif S."/>
            <person name="Shea T."/>
            <person name="Shenoy N."/>
            <person name="Sisk P."/>
            <person name="Stolte C."/>
            <person name="Sykes S."/>
            <person name="Thomson T."/>
            <person name="Walk T."/>
            <person name="White J."/>
            <person name="Yandava C."/>
            <person name="Liu Y."/>
            <person name="Xu Q."/>
            <person name="Haas B."/>
            <person name="Nusbaum C."/>
            <person name="Birren B."/>
        </authorList>
    </citation>
    <scope>NUCLEOTIDE SEQUENCE [LARGE SCALE GENOMIC DNA]</scope>
    <source>
        <strain evidence="3 4">SV-16A-US</strain>
    </source>
</reference>
<comment type="similarity">
    <text evidence="1">Belongs to the initiator RepB protein family.</text>
</comment>
<dbReference type="EMBL" id="KN050677">
    <property type="protein sequence ID" value="KFL96304.1"/>
    <property type="molecule type" value="Genomic_DNA"/>
</dbReference>
<dbReference type="RefSeq" id="WP_080723627.1">
    <property type="nucleotide sequence ID" value="NZ_KN050677.1"/>
</dbReference>
<dbReference type="GO" id="GO:0003887">
    <property type="term" value="F:DNA-directed DNA polymerase activity"/>
    <property type="evidence" value="ECO:0007669"/>
    <property type="project" value="InterPro"/>
</dbReference>
<evidence type="ECO:0000256" key="1">
    <source>
        <dbReference type="ARBA" id="ARBA00038283"/>
    </source>
</evidence>
<protein>
    <recommendedName>
        <fullName evidence="2">Initiator Rep protein WH1 domain-containing protein</fullName>
    </recommendedName>
</protein>
<sequence>MTENFDDILDKLFDKPEEKMQVEDNENSEQLDLFNVDYAHNGDLPVSVKQKPFASTNLLMRFRSQLNRVIWTGLNATHTKILTVILSKTADQLAAYQKEQIQKKVKELNLDKDNLDKKTLTRIASEVKFPTDLVTRVTYNEIDHAIGYDNNNASIGTYIEGMKNKLEKWREIKADGITASFPMFKGIINNTNKKYFEFVYNDFMINILLINPKTGDFVRYPAREIVDLSSVRSQTLLRLLKQLRTIGSITFRKHTEKTNGKTRIGLWEQLEIPEKTREGKFSSKILKDALIEISPYFTNLNYTKNYGTANGHRVVVSYTFTFEPENPKKNTTYSTPEEILSEGLVNIDSAICLTRKDKFKAIDKFLKQKHGTAEKEYFAVHPEEKEQEKTEDDKLNIDVWQPSRGELTIRDFYDRELGKKVLEANIPKLEKIIAEILEQVSNAKGNMQLVADYNKTLGLLQKKKAIENFENK</sequence>
<gene>
    <name evidence="3" type="ORF">HMPREF5175_01817</name>
</gene>
<evidence type="ECO:0000259" key="2">
    <source>
        <dbReference type="Pfam" id="PF01051"/>
    </source>
</evidence>
<dbReference type="Pfam" id="PF01051">
    <property type="entry name" value="Rep3_N"/>
    <property type="match status" value="1"/>
</dbReference>
<evidence type="ECO:0000313" key="3">
    <source>
        <dbReference type="EMBL" id="KFL96304.1"/>
    </source>
</evidence>
<proteinExistence type="inferred from homology"/>
<name>A0AB34NX07_LACGS</name>